<keyword evidence="4" id="KW-1185">Reference proteome</keyword>
<comment type="caution">
    <text evidence="3">The sequence shown here is derived from an EMBL/GenBank/DDBJ whole genome shotgun (WGS) entry which is preliminary data.</text>
</comment>
<dbReference type="Pfam" id="PF03795">
    <property type="entry name" value="YCII"/>
    <property type="match status" value="1"/>
</dbReference>
<dbReference type="AlphaFoldDB" id="A0A927G845"/>
<name>A0A927G845_9MICO</name>
<dbReference type="Gene3D" id="3.30.70.1060">
    <property type="entry name" value="Dimeric alpha+beta barrel"/>
    <property type="match status" value="1"/>
</dbReference>
<feature type="domain" description="YCII-related" evidence="2">
    <location>
        <begin position="27"/>
        <end position="102"/>
    </location>
</feature>
<evidence type="ECO:0000313" key="3">
    <source>
        <dbReference type="EMBL" id="MBD8078661.1"/>
    </source>
</evidence>
<dbReference type="Proteomes" id="UP000610846">
    <property type="component" value="Unassembled WGS sequence"/>
</dbReference>
<evidence type="ECO:0000256" key="1">
    <source>
        <dbReference type="ARBA" id="ARBA00007689"/>
    </source>
</evidence>
<protein>
    <recommendedName>
        <fullName evidence="2">YCII-related domain-containing protein</fullName>
    </recommendedName>
</protein>
<reference evidence="3" key="2">
    <citation type="submission" date="2020-09" db="EMBL/GenBank/DDBJ databases">
        <authorList>
            <person name="Yu Y."/>
        </authorList>
    </citation>
    <scope>NUCLEOTIDE SEQUENCE</scope>
    <source>
        <strain evidence="3">KCTC 49039</strain>
    </source>
</reference>
<dbReference type="PANTHER" id="PTHR35174:SF3">
    <property type="entry name" value="BLL7171 PROTEIN"/>
    <property type="match status" value="1"/>
</dbReference>
<dbReference type="InterPro" id="IPR005545">
    <property type="entry name" value="YCII"/>
</dbReference>
<evidence type="ECO:0000313" key="4">
    <source>
        <dbReference type="Proteomes" id="UP000610846"/>
    </source>
</evidence>
<sequence length="146" mass="16042">MTRYLLVTDFQSGPDETPMDEWKPEEITAHLDYYRALTAELTRSGELVGGEILTGPDLAKVVRSDGAATVVTDGPFQEFKEWVAGYQIVEVESQERALEIAALVSAVPGRDGVPTQQPIQVRQVMDDSPLDAVEMAGYLDTARGER</sequence>
<organism evidence="3 4">
    <name type="scientific">Cellulosimicrobium arenosum</name>
    <dbReference type="NCBI Taxonomy" id="2708133"/>
    <lineage>
        <taxon>Bacteria</taxon>
        <taxon>Bacillati</taxon>
        <taxon>Actinomycetota</taxon>
        <taxon>Actinomycetes</taxon>
        <taxon>Micrococcales</taxon>
        <taxon>Promicromonosporaceae</taxon>
        <taxon>Cellulosimicrobium</taxon>
    </lineage>
</organism>
<dbReference type="InterPro" id="IPR011008">
    <property type="entry name" value="Dimeric_a/b-barrel"/>
</dbReference>
<comment type="similarity">
    <text evidence="1">Belongs to the YciI family.</text>
</comment>
<evidence type="ECO:0000259" key="2">
    <source>
        <dbReference type="Pfam" id="PF03795"/>
    </source>
</evidence>
<reference evidence="3" key="1">
    <citation type="journal article" date="2018" name="Curr. Microbiol.">
        <title>Cellulosimicrobium arenosum sp. nov., Isolated from Marine Sediment Sand.</title>
        <authorList>
            <person name="Oh M."/>
            <person name="Kim J.H."/>
            <person name="Yoon J.H."/>
            <person name="Schumann P."/>
            <person name="Kim W."/>
        </authorList>
    </citation>
    <scope>NUCLEOTIDE SEQUENCE</scope>
    <source>
        <strain evidence="3">KCTC 49039</strain>
    </source>
</reference>
<gene>
    <name evidence="3" type="ORF">IF651_06255</name>
</gene>
<accession>A0A927G845</accession>
<dbReference type="PANTHER" id="PTHR35174">
    <property type="entry name" value="BLL7171 PROTEIN-RELATED"/>
    <property type="match status" value="1"/>
</dbReference>
<dbReference type="RefSeq" id="WP_191828257.1">
    <property type="nucleotide sequence ID" value="NZ_JACYHB010000004.1"/>
</dbReference>
<proteinExistence type="inferred from homology"/>
<dbReference type="EMBL" id="JACYHB010000004">
    <property type="protein sequence ID" value="MBD8078661.1"/>
    <property type="molecule type" value="Genomic_DNA"/>
</dbReference>
<dbReference type="SUPFAM" id="SSF54909">
    <property type="entry name" value="Dimeric alpha+beta barrel"/>
    <property type="match status" value="1"/>
</dbReference>